<protein>
    <recommendedName>
        <fullName evidence="1">Luciferase-like domain-containing protein</fullName>
    </recommendedName>
</protein>
<dbReference type="PANTHER" id="PTHR43244">
    <property type="match status" value="1"/>
</dbReference>
<gene>
    <name evidence="2" type="ORF">B9Q01_08570</name>
</gene>
<feature type="domain" description="Luciferase-like" evidence="1">
    <location>
        <begin position="1"/>
        <end position="108"/>
    </location>
</feature>
<dbReference type="InterPro" id="IPR050564">
    <property type="entry name" value="F420-G6PD/mer"/>
</dbReference>
<comment type="caution">
    <text evidence="2">The sequence shown here is derived from an EMBL/GenBank/DDBJ whole genome shotgun (WGS) entry which is preliminary data.</text>
</comment>
<evidence type="ECO:0000313" key="3">
    <source>
        <dbReference type="Proteomes" id="UP000240880"/>
    </source>
</evidence>
<sequence>MRFGFVASALKVGFALRSEVFHPATIQKAVSILDDLGVESVWFPDIAFDALELSAIALGATRKIKVGTGVIRIFEHSPEQLVKRVYTLNQASGKRFTLGVGTGARTGERAIEDFLKHYKQFVQIYPEKNELSVYFSALRKRMLNLALKEANGVIFNFCSPSYVSKLIGNAKRQNFVFAVYIKLFFAKQDSVASKMLIDEFLRYYSYPHYAAMFENMGVTKELESLKKGEISNVPESLLEISLYNPGKDALFSMLTRFLKVGINLPIIYPYVAGSTDYKLGVLSNLARSLVEG</sequence>
<dbReference type="InterPro" id="IPR011251">
    <property type="entry name" value="Luciferase-like_dom"/>
</dbReference>
<proteinExistence type="predicted"/>
<evidence type="ECO:0000259" key="1">
    <source>
        <dbReference type="Pfam" id="PF00296"/>
    </source>
</evidence>
<dbReference type="AlphaFoldDB" id="A0A2R6A7C7"/>
<dbReference type="Gene3D" id="3.20.20.30">
    <property type="entry name" value="Luciferase-like domain"/>
    <property type="match status" value="1"/>
</dbReference>
<dbReference type="GO" id="GO:0016705">
    <property type="term" value="F:oxidoreductase activity, acting on paired donors, with incorporation or reduction of molecular oxygen"/>
    <property type="evidence" value="ECO:0007669"/>
    <property type="project" value="InterPro"/>
</dbReference>
<name>A0A2R6A7C7_9ARCH</name>
<dbReference type="Pfam" id="PF00296">
    <property type="entry name" value="Bac_luciferase"/>
    <property type="match status" value="1"/>
</dbReference>
<dbReference type="PANTHER" id="PTHR43244:SF2">
    <property type="entry name" value="CONSERVED HYPOTHETICAL ALANINE AND PROLINE-RICH PROTEIN"/>
    <property type="match status" value="1"/>
</dbReference>
<reference evidence="2 3" key="1">
    <citation type="submission" date="2017-04" db="EMBL/GenBank/DDBJ databases">
        <title>Novel microbial lineages endemic to geothermal iron-oxide mats fill important gaps in the evolutionary history of Archaea.</title>
        <authorList>
            <person name="Jay Z.J."/>
            <person name="Beam J.P."/>
            <person name="Dlakic M."/>
            <person name="Rusch D.B."/>
            <person name="Kozubal M.A."/>
            <person name="Inskeep W.P."/>
        </authorList>
    </citation>
    <scope>NUCLEOTIDE SEQUENCE [LARGE SCALE GENOMIC DNA]</scope>
    <source>
        <strain evidence="2">OSP_D</strain>
    </source>
</reference>
<accession>A0A2R6A7C7</accession>
<dbReference type="SUPFAM" id="SSF51679">
    <property type="entry name" value="Bacterial luciferase-like"/>
    <property type="match status" value="1"/>
</dbReference>
<dbReference type="Proteomes" id="UP000240880">
    <property type="component" value="Unassembled WGS sequence"/>
</dbReference>
<organism evidence="2 3">
    <name type="scientific">Candidatus Marsarchaeota G1 archaeon OSP_D</name>
    <dbReference type="NCBI Taxonomy" id="1978155"/>
    <lineage>
        <taxon>Archaea</taxon>
        <taxon>Candidatus Marsarchaeota</taxon>
        <taxon>Candidatus Marsarchaeota group 1</taxon>
    </lineage>
</organism>
<evidence type="ECO:0000313" key="2">
    <source>
        <dbReference type="EMBL" id="PSN82247.1"/>
    </source>
</evidence>
<dbReference type="InterPro" id="IPR036661">
    <property type="entry name" value="Luciferase-like_sf"/>
</dbReference>
<dbReference type="EMBL" id="NEXC01000088">
    <property type="protein sequence ID" value="PSN82247.1"/>
    <property type="molecule type" value="Genomic_DNA"/>
</dbReference>